<dbReference type="CDD" id="cd06550">
    <property type="entry name" value="TM_ABC_iron-siderophores_like"/>
    <property type="match status" value="2"/>
</dbReference>
<dbReference type="EMBL" id="JBHMAU010000038">
    <property type="protein sequence ID" value="MFB9775826.1"/>
    <property type="molecule type" value="Genomic_DNA"/>
</dbReference>
<feature type="transmembrane region" description="Helical" evidence="9">
    <location>
        <begin position="111"/>
        <end position="131"/>
    </location>
</feature>
<keyword evidence="5 9" id="KW-0812">Transmembrane</keyword>
<dbReference type="InterPro" id="IPR037294">
    <property type="entry name" value="ABC_BtuC-like"/>
</dbReference>
<comment type="caution">
    <text evidence="10">The sequence shown here is derived from an EMBL/GenBank/DDBJ whole genome shotgun (WGS) entry which is preliminary data.</text>
</comment>
<keyword evidence="4" id="KW-1003">Cell membrane</keyword>
<gene>
    <name evidence="10" type="ORF">ACFFN1_05290</name>
</gene>
<keyword evidence="7 9" id="KW-0472">Membrane</keyword>
<feature type="transmembrane region" description="Helical" evidence="9">
    <location>
        <begin position="330"/>
        <end position="354"/>
    </location>
</feature>
<feature type="transmembrane region" description="Helical" evidence="9">
    <location>
        <begin position="584"/>
        <end position="606"/>
    </location>
</feature>
<evidence type="ECO:0000256" key="8">
    <source>
        <dbReference type="SAM" id="MobiDB-lite"/>
    </source>
</evidence>
<feature type="transmembrane region" description="Helical" evidence="9">
    <location>
        <begin position="705"/>
        <end position="722"/>
    </location>
</feature>
<feature type="transmembrane region" description="Helical" evidence="9">
    <location>
        <begin position="366"/>
        <end position="387"/>
    </location>
</feature>
<dbReference type="Pfam" id="PF01032">
    <property type="entry name" value="FecCD"/>
    <property type="match status" value="2"/>
</dbReference>
<evidence type="ECO:0000256" key="4">
    <source>
        <dbReference type="ARBA" id="ARBA00022475"/>
    </source>
</evidence>
<dbReference type="PANTHER" id="PTHR30472:SF37">
    <property type="entry name" value="FE(3+) DICITRATE TRANSPORT SYSTEM PERMEASE PROTEIN FECD-RELATED"/>
    <property type="match status" value="1"/>
</dbReference>
<feature type="transmembrane region" description="Helical" evidence="9">
    <location>
        <begin position="460"/>
        <end position="477"/>
    </location>
</feature>
<evidence type="ECO:0000256" key="3">
    <source>
        <dbReference type="ARBA" id="ARBA00022448"/>
    </source>
</evidence>
<evidence type="ECO:0000256" key="7">
    <source>
        <dbReference type="ARBA" id="ARBA00023136"/>
    </source>
</evidence>
<evidence type="ECO:0000256" key="9">
    <source>
        <dbReference type="SAM" id="Phobius"/>
    </source>
</evidence>
<keyword evidence="11" id="KW-1185">Reference proteome</keyword>
<evidence type="ECO:0000313" key="11">
    <source>
        <dbReference type="Proteomes" id="UP001589707"/>
    </source>
</evidence>
<feature type="transmembrane region" description="Helical" evidence="9">
    <location>
        <begin position="489"/>
        <end position="506"/>
    </location>
</feature>
<protein>
    <submittedName>
        <fullName evidence="10">Iron ABC transporter permease</fullName>
    </submittedName>
</protein>
<accession>A0ABV5X045</accession>
<keyword evidence="6 9" id="KW-1133">Transmembrane helix</keyword>
<dbReference type="Proteomes" id="UP001589707">
    <property type="component" value="Unassembled WGS sequence"/>
</dbReference>
<feature type="region of interest" description="Disordered" evidence="8">
    <location>
        <begin position="1"/>
        <end position="46"/>
    </location>
</feature>
<comment type="subcellular location">
    <subcellularLocation>
        <location evidence="1">Cell membrane</location>
        <topology evidence="1">Multi-pass membrane protein</topology>
    </subcellularLocation>
</comment>
<feature type="compositionally biased region" description="Polar residues" evidence="8">
    <location>
        <begin position="12"/>
        <end position="32"/>
    </location>
</feature>
<reference evidence="10 11" key="1">
    <citation type="submission" date="2024-09" db="EMBL/GenBank/DDBJ databases">
        <authorList>
            <person name="Sun Q."/>
            <person name="Mori K."/>
        </authorList>
    </citation>
    <scope>NUCLEOTIDE SEQUENCE [LARGE SCALE GENOMIC DNA]</scope>
    <source>
        <strain evidence="10 11">JCM 11683</strain>
    </source>
</reference>
<feature type="transmembrane region" description="Helical" evidence="9">
    <location>
        <begin position="151"/>
        <end position="184"/>
    </location>
</feature>
<evidence type="ECO:0000256" key="1">
    <source>
        <dbReference type="ARBA" id="ARBA00004651"/>
    </source>
</evidence>
<sequence>MTSTRERATVLPETTATPGQPSAPGQQETPAQQDAPGRQPTPAQLARPGRAALRLGLLLIPAAGLLVLLSVLHLTQGTSQLSAAEVWAFVFGRAEGDAAAAVVLDSRLPRLLAGLSVGAALGLAGGMLQSITRNSLASPDTLGVNAGAFFALTLVSAFGISLPFISGAAVAFAGGLAAAALVLAISTGPGSSPIRLVLTGSVIALGLGAITSMLLLLFSWQTQGLFAWGAGNLSQTGIDGVTSLLPVLACGFAAMLIFGRRLDVLQLGDDAAASLGVRVRLWQTIFLIIAVICTAAAVTITGPIGFVGLCAPALTRLLTPFFPMLSRQRILITASSLLGALLIIGADVALRAVFGASDSVSIPTGVITSIIGAVFLAALAWSARSGFDADSLVTLRAGTAFGLRHPWLLILTVGALLAAAIGGAVLVGDTMLLGGDVVNWLTQQASVRIQIVLEARVPRVAAAVLGGICLAVAGAILQGVTRNALADPGVLGISAAAALGAVTVIVSGSADFSMILLGALAGAGISGCIVVGLSGRAGTSHAAMVLAGIAISAVATALTTLLLVRTDPWNQAKALTWLGGSTYGATFAQCLPMVIALVAAGIVLAATARDLDLMQIDDTTPRLLGVDVGRSRGMLVACALVLVAAATICVGTIAFLGLVAPHAARALIGRTHRFLLPLSGLLGALLLTVADALGRTVIAPAQIPAGLITAVIGCPYFIWTLWRMHRT</sequence>
<dbReference type="Gene3D" id="1.10.3470.10">
    <property type="entry name" value="ABC transporter involved in vitamin B12 uptake, BtuC"/>
    <property type="match status" value="2"/>
</dbReference>
<feature type="transmembrane region" description="Helical" evidence="9">
    <location>
        <begin position="545"/>
        <end position="564"/>
    </location>
</feature>
<keyword evidence="3" id="KW-0813">Transport</keyword>
<evidence type="ECO:0000256" key="2">
    <source>
        <dbReference type="ARBA" id="ARBA00007935"/>
    </source>
</evidence>
<feature type="transmembrane region" description="Helical" evidence="9">
    <location>
        <begin position="279"/>
        <end position="298"/>
    </location>
</feature>
<dbReference type="InterPro" id="IPR000522">
    <property type="entry name" value="ABC_transptr_permease_BtuC"/>
</dbReference>
<feature type="transmembrane region" description="Helical" evidence="9">
    <location>
        <begin position="240"/>
        <end position="258"/>
    </location>
</feature>
<name>A0ABV5X045_9MICO</name>
<dbReference type="SUPFAM" id="SSF81345">
    <property type="entry name" value="ABC transporter involved in vitamin B12 uptake, BtuC"/>
    <property type="match status" value="2"/>
</dbReference>
<feature type="transmembrane region" description="Helical" evidence="9">
    <location>
        <begin position="407"/>
        <end position="427"/>
    </location>
</feature>
<organism evidence="10 11">
    <name type="scientific">Brevibacterium otitidis</name>
    <dbReference type="NCBI Taxonomy" id="53364"/>
    <lineage>
        <taxon>Bacteria</taxon>
        <taxon>Bacillati</taxon>
        <taxon>Actinomycetota</taxon>
        <taxon>Actinomycetes</taxon>
        <taxon>Micrococcales</taxon>
        <taxon>Brevibacteriaceae</taxon>
        <taxon>Brevibacterium</taxon>
    </lineage>
</organism>
<dbReference type="RefSeq" id="WP_376839295.1">
    <property type="nucleotide sequence ID" value="NZ_JBHMAU010000038.1"/>
</dbReference>
<evidence type="ECO:0000256" key="6">
    <source>
        <dbReference type="ARBA" id="ARBA00022989"/>
    </source>
</evidence>
<feature type="transmembrane region" description="Helical" evidence="9">
    <location>
        <begin position="634"/>
        <end position="659"/>
    </location>
</feature>
<comment type="similarity">
    <text evidence="2">Belongs to the binding-protein-dependent transport system permease family. FecCD subfamily.</text>
</comment>
<evidence type="ECO:0000256" key="5">
    <source>
        <dbReference type="ARBA" id="ARBA00022692"/>
    </source>
</evidence>
<evidence type="ECO:0000313" key="10">
    <source>
        <dbReference type="EMBL" id="MFB9775826.1"/>
    </source>
</evidence>
<feature type="transmembrane region" description="Helical" evidence="9">
    <location>
        <begin position="55"/>
        <end position="74"/>
    </location>
</feature>
<feature type="transmembrane region" description="Helical" evidence="9">
    <location>
        <begin position="512"/>
        <end position="533"/>
    </location>
</feature>
<feature type="transmembrane region" description="Helical" evidence="9">
    <location>
        <begin position="674"/>
        <end position="693"/>
    </location>
</feature>
<feature type="transmembrane region" description="Helical" evidence="9">
    <location>
        <begin position="196"/>
        <end position="220"/>
    </location>
</feature>
<dbReference type="PANTHER" id="PTHR30472">
    <property type="entry name" value="FERRIC ENTEROBACTIN TRANSPORT SYSTEM PERMEASE PROTEIN"/>
    <property type="match status" value="1"/>
</dbReference>
<proteinExistence type="inferred from homology"/>